<evidence type="ECO:0000313" key="3">
    <source>
        <dbReference type="Proteomes" id="UP000265520"/>
    </source>
</evidence>
<keyword evidence="3" id="KW-1185">Reference proteome</keyword>
<evidence type="ECO:0000256" key="1">
    <source>
        <dbReference type="SAM" id="Phobius"/>
    </source>
</evidence>
<comment type="caution">
    <text evidence="2">The sequence shown here is derived from an EMBL/GenBank/DDBJ whole genome shotgun (WGS) entry which is preliminary data.</text>
</comment>
<feature type="transmembrane region" description="Helical" evidence="1">
    <location>
        <begin position="26"/>
        <end position="45"/>
    </location>
</feature>
<dbReference type="EMBL" id="LXQA010982596">
    <property type="protein sequence ID" value="MCI79849.1"/>
    <property type="molecule type" value="Genomic_DNA"/>
</dbReference>
<protein>
    <submittedName>
        <fullName evidence="2">Uncharacterized protein</fullName>
    </submittedName>
</protein>
<accession>A0A392UXZ1</accession>
<keyword evidence="1" id="KW-0812">Transmembrane</keyword>
<dbReference type="AlphaFoldDB" id="A0A392UXZ1"/>
<reference evidence="2 3" key="1">
    <citation type="journal article" date="2018" name="Front. Plant Sci.">
        <title>Red Clover (Trifolium pratense) and Zigzag Clover (T. medium) - A Picture of Genomic Similarities and Differences.</title>
        <authorList>
            <person name="Dluhosova J."/>
            <person name="Istvanek J."/>
            <person name="Nedelnik J."/>
            <person name="Repkova J."/>
        </authorList>
    </citation>
    <scope>NUCLEOTIDE SEQUENCE [LARGE SCALE GENOMIC DNA]</scope>
    <source>
        <strain evidence="3">cv. 10/8</strain>
        <tissue evidence="2">Leaf</tissue>
    </source>
</reference>
<feature type="non-terminal residue" evidence="2">
    <location>
        <position position="1"/>
    </location>
</feature>
<proteinExistence type="predicted"/>
<keyword evidence="1" id="KW-1133">Transmembrane helix</keyword>
<organism evidence="2 3">
    <name type="scientific">Trifolium medium</name>
    <dbReference type="NCBI Taxonomy" id="97028"/>
    <lineage>
        <taxon>Eukaryota</taxon>
        <taxon>Viridiplantae</taxon>
        <taxon>Streptophyta</taxon>
        <taxon>Embryophyta</taxon>
        <taxon>Tracheophyta</taxon>
        <taxon>Spermatophyta</taxon>
        <taxon>Magnoliopsida</taxon>
        <taxon>eudicotyledons</taxon>
        <taxon>Gunneridae</taxon>
        <taxon>Pentapetalae</taxon>
        <taxon>rosids</taxon>
        <taxon>fabids</taxon>
        <taxon>Fabales</taxon>
        <taxon>Fabaceae</taxon>
        <taxon>Papilionoideae</taxon>
        <taxon>50 kb inversion clade</taxon>
        <taxon>NPAAA clade</taxon>
        <taxon>Hologalegina</taxon>
        <taxon>IRL clade</taxon>
        <taxon>Trifolieae</taxon>
        <taxon>Trifolium</taxon>
    </lineage>
</organism>
<keyword evidence="1" id="KW-0472">Membrane</keyword>
<evidence type="ECO:0000313" key="2">
    <source>
        <dbReference type="EMBL" id="MCI79849.1"/>
    </source>
</evidence>
<name>A0A392UXZ1_9FABA</name>
<sequence>TSGSSFSDCLFPAEALGSRSAATETSACACCTVFFGFFVLFFFVIGDTMVASPMNASFAVIAKAAAEG</sequence>
<dbReference type="Proteomes" id="UP000265520">
    <property type="component" value="Unassembled WGS sequence"/>
</dbReference>